<comment type="function">
    <text evidence="8">Plays a role in the organization of both preexisting and nascent microtubules in interphase cells. During mitosis, required for the organization and orientation of the mitotic spindle.</text>
</comment>
<evidence type="ECO:0000313" key="11">
    <source>
        <dbReference type="EMBL" id="KAF6024381.1"/>
    </source>
</evidence>
<dbReference type="PANTHER" id="PTHR14594">
    <property type="entry name" value="CENTROSOMAL PROTEIN OF 70 KDA"/>
    <property type="match status" value="1"/>
</dbReference>
<evidence type="ECO:0000256" key="1">
    <source>
        <dbReference type="ARBA" id="ARBA00004300"/>
    </source>
</evidence>
<dbReference type="GO" id="GO:0005813">
    <property type="term" value="C:centrosome"/>
    <property type="evidence" value="ECO:0007669"/>
    <property type="project" value="UniProtKB-SubCell"/>
</dbReference>
<feature type="coiled-coil region" evidence="9">
    <location>
        <begin position="121"/>
        <end position="208"/>
    </location>
</feature>
<keyword evidence="4" id="KW-0963">Cytoplasm</keyword>
<dbReference type="GO" id="GO:0043015">
    <property type="term" value="F:gamma-tubulin binding"/>
    <property type="evidence" value="ECO:0007669"/>
    <property type="project" value="InterPro"/>
</dbReference>
<feature type="compositionally biased region" description="Polar residues" evidence="10">
    <location>
        <begin position="244"/>
        <end position="273"/>
    </location>
</feature>
<evidence type="ECO:0000256" key="10">
    <source>
        <dbReference type="SAM" id="MobiDB-lite"/>
    </source>
</evidence>
<comment type="caution">
    <text evidence="11">The sequence shown here is derived from an EMBL/GenBank/DDBJ whole genome shotgun (WGS) entry which is preliminary data.</text>
</comment>
<evidence type="ECO:0000256" key="8">
    <source>
        <dbReference type="ARBA" id="ARBA00025273"/>
    </source>
</evidence>
<dbReference type="Proteomes" id="UP000593567">
    <property type="component" value="Unassembled WGS sequence"/>
</dbReference>
<dbReference type="GO" id="GO:0060271">
    <property type="term" value="P:cilium assembly"/>
    <property type="evidence" value="ECO:0007669"/>
    <property type="project" value="InterPro"/>
</dbReference>
<organism evidence="11 12">
    <name type="scientific">Bugula neritina</name>
    <name type="common">Brown bryozoan</name>
    <name type="synonym">Sertularia neritina</name>
    <dbReference type="NCBI Taxonomy" id="10212"/>
    <lineage>
        <taxon>Eukaryota</taxon>
        <taxon>Metazoa</taxon>
        <taxon>Spiralia</taxon>
        <taxon>Lophotrochozoa</taxon>
        <taxon>Bryozoa</taxon>
        <taxon>Gymnolaemata</taxon>
        <taxon>Cheilostomatida</taxon>
        <taxon>Flustrina</taxon>
        <taxon>Buguloidea</taxon>
        <taxon>Bugulidae</taxon>
        <taxon>Bugula</taxon>
    </lineage>
</organism>
<evidence type="ECO:0000256" key="7">
    <source>
        <dbReference type="ARBA" id="ARBA00023212"/>
    </source>
</evidence>
<proteinExistence type="predicted"/>
<comment type="subunit">
    <text evidence="2">Directly interacts with tubulin-gamma; this interaction determines centrosomal localization.</text>
</comment>
<evidence type="ECO:0000256" key="4">
    <source>
        <dbReference type="ARBA" id="ARBA00022490"/>
    </source>
</evidence>
<comment type="subcellular location">
    <subcellularLocation>
        <location evidence="1">Cytoplasm</location>
        <location evidence="1">Cytoskeleton</location>
        <location evidence="1">Microtubule organizing center</location>
        <location evidence="1">Centrosome</location>
    </subcellularLocation>
</comment>
<reference evidence="11" key="1">
    <citation type="submission" date="2020-06" db="EMBL/GenBank/DDBJ databases">
        <title>Draft genome of Bugula neritina, a colonial animal packing powerful symbionts and potential medicines.</title>
        <authorList>
            <person name="Rayko M."/>
        </authorList>
    </citation>
    <scope>NUCLEOTIDE SEQUENCE [LARGE SCALE GENOMIC DNA]</scope>
    <source>
        <strain evidence="11">Kwan_BN1</strain>
    </source>
</reference>
<evidence type="ECO:0000256" key="2">
    <source>
        <dbReference type="ARBA" id="ARBA00011832"/>
    </source>
</evidence>
<gene>
    <name evidence="11" type="ORF">EB796_017293</name>
</gene>
<dbReference type="EMBL" id="VXIV02002585">
    <property type="protein sequence ID" value="KAF6024381.1"/>
    <property type="molecule type" value="Genomic_DNA"/>
</dbReference>
<dbReference type="GO" id="GO:0070507">
    <property type="term" value="P:regulation of microtubule cytoskeleton organization"/>
    <property type="evidence" value="ECO:0007669"/>
    <property type="project" value="InterPro"/>
</dbReference>
<evidence type="ECO:0000256" key="3">
    <source>
        <dbReference type="ARBA" id="ARBA00018408"/>
    </source>
</evidence>
<keyword evidence="5" id="KW-0802">TPR repeat</keyword>
<evidence type="ECO:0000256" key="5">
    <source>
        <dbReference type="ARBA" id="ARBA00022803"/>
    </source>
</evidence>
<dbReference type="PANTHER" id="PTHR14594:SF1">
    <property type="entry name" value="CENTROSOMAL PROTEIN OF 70 KDA"/>
    <property type="match status" value="1"/>
</dbReference>
<evidence type="ECO:0000313" key="12">
    <source>
        <dbReference type="Proteomes" id="UP000593567"/>
    </source>
</evidence>
<name>A0A7J7JFK9_BUGNE</name>
<feature type="region of interest" description="Disordered" evidence="10">
    <location>
        <begin position="239"/>
        <end position="273"/>
    </location>
</feature>
<keyword evidence="6 9" id="KW-0175">Coiled coil</keyword>
<accession>A0A7J7JFK9</accession>
<dbReference type="AlphaFoldDB" id="A0A7J7JFK9"/>
<sequence>MTESCSGTFTDDRTASPRGLYDTYKKELELWGSVNRQLKQHGLRHVLLADPNQILQSNDVVGFSRTDSESLRENYTVLMKDGDRRQSLIQDLILTNNQLRSDLETRGQPSRTDFIENEEKLVLLRSQLNDANSKISELEVRLGQQRELNVEECERDRNTKAAAQARSRQLEKRCDLQEEELNRLRSKINRLDEERDKREKRVQEIFRELRRGGSRTVCSSSDKRILDVIDMYENEIAELKRSQPKSQRTNNNNYEGDSSAETTDSQSGDSRLCGRTSNYKDLIKSFNRDLKQSEKEVKRLREKNDLLELELQARPHIEDYNKSKQKIRQLERLLQEHSIGVYSRDAFSKKSYSTKKEDIEFLPLTHCRKFLTMVCELLEVSDLEDIEQRLAEQRIAVDGFPKLEDLVVQIADVVEPSLVRNHKNNKHRIWCSKHWKNIVTRLEGWGQQMKQLPELSCVTARLLQQFDKPGVLSEKASVSQIIQALEGVTSGIPLTNSQPVAEENVSHTVLLSIVRHFQHLFDVPTMSGIYPRMNELYLRYNEMRNVQKTLAGLLDLGEGYKGSDIVDAVGRVCQSYTSSTYVQLKQLLQEDELDSVIERLDEHRNFLPLFRDVIDHLMEILDIQRIDQVVPAVRAIKLMIS</sequence>
<keyword evidence="7" id="KW-0206">Cytoskeleton</keyword>
<feature type="coiled-coil region" evidence="9">
    <location>
        <begin position="283"/>
        <end position="310"/>
    </location>
</feature>
<keyword evidence="12" id="KW-1185">Reference proteome</keyword>
<evidence type="ECO:0000256" key="9">
    <source>
        <dbReference type="SAM" id="Coils"/>
    </source>
</evidence>
<dbReference type="InterPro" id="IPR037692">
    <property type="entry name" value="CEP70"/>
</dbReference>
<protein>
    <recommendedName>
        <fullName evidence="3">Centrosomal protein of 70 kDa</fullName>
    </recommendedName>
</protein>
<dbReference type="OrthoDB" id="2020926at2759"/>
<evidence type="ECO:0000256" key="6">
    <source>
        <dbReference type="ARBA" id="ARBA00023054"/>
    </source>
</evidence>